<reference evidence="14" key="1">
    <citation type="submission" date="2017-10" db="EMBL/GenBank/DDBJ databases">
        <title>Completed PacBio SMRT sequence of Methylosinus trichosporium OB3b reveals presence of a third large plasmid.</title>
        <authorList>
            <person name="Charles T.C."/>
            <person name="Lynch M.D.J."/>
            <person name="Heil J.R."/>
            <person name="Cheng J."/>
        </authorList>
    </citation>
    <scope>NUCLEOTIDE SEQUENCE [LARGE SCALE GENOMIC DNA]</scope>
    <source>
        <strain evidence="14">OB3b</strain>
    </source>
</reference>
<evidence type="ECO:0000256" key="2">
    <source>
        <dbReference type="ARBA" id="ARBA00007246"/>
    </source>
</evidence>
<proteinExistence type="inferred from homology"/>
<evidence type="ECO:0000256" key="3">
    <source>
        <dbReference type="ARBA" id="ARBA00022448"/>
    </source>
</evidence>
<evidence type="ECO:0000313" key="14">
    <source>
        <dbReference type="Proteomes" id="UP000230709"/>
    </source>
</evidence>
<dbReference type="PANTHER" id="PTHR38831:SF2">
    <property type="entry name" value="TYPE II SECRETION SYSTEM PROTEIN K"/>
    <property type="match status" value="1"/>
</dbReference>
<keyword evidence="7" id="KW-0653">Protein transport</keyword>
<evidence type="ECO:0000313" key="13">
    <source>
        <dbReference type="EMBL" id="ATQ66527.1"/>
    </source>
</evidence>
<accession>A0A2D2CUZ4</accession>
<dbReference type="STRING" id="595536.GCA_000178815_00859"/>
<dbReference type="Proteomes" id="UP000230709">
    <property type="component" value="Chromosome"/>
</dbReference>
<evidence type="ECO:0000256" key="11">
    <source>
        <dbReference type="SAM" id="Phobius"/>
    </source>
</evidence>
<dbReference type="Gene3D" id="1.10.40.60">
    <property type="entry name" value="EpsJ-like"/>
    <property type="match status" value="1"/>
</dbReference>
<dbReference type="Pfam" id="PF21687">
    <property type="entry name" value="T2SSK_1st"/>
    <property type="match status" value="1"/>
</dbReference>
<feature type="region of interest" description="Disordered" evidence="10">
    <location>
        <begin position="146"/>
        <end position="165"/>
    </location>
</feature>
<dbReference type="SUPFAM" id="SSF158544">
    <property type="entry name" value="GspK insert domain-like"/>
    <property type="match status" value="1"/>
</dbReference>
<keyword evidence="3" id="KW-0813">Transport</keyword>
<protein>
    <submittedName>
        <fullName evidence="13">General secretion pathway protein GspK</fullName>
    </submittedName>
</protein>
<evidence type="ECO:0000256" key="5">
    <source>
        <dbReference type="ARBA" id="ARBA00022519"/>
    </source>
</evidence>
<sequence length="315" mass="33695">MARARRSARRGFALLVVIWGVGVVTMLIVSFMTTARSRLQAAFNGAGATQTQLLADAASNLAIMTLLSEQSSPATTTIERPPHDGAPAFCSLAGAGVAVAVEDEEGKVDLNTASEQMLKAMMIGFGVESRDADKITHAIIDFREQPSNDIEAGSGAPSYADRPFGPKRAPFQTALELDQVDGFEPALTRRLLPFVTVHSRSPTIDTKVAPPALFAALAKYRADVVRDLAAHPDPSAIDRRDPRFPTEFAQEGAHAGAYLVHVEVLQASGHASAEDIFVRIGAAGAEPFTILERRRGESRERAKLRAMVGRGLPPC</sequence>
<organism evidence="13 14">
    <name type="scientific">Methylosinus trichosporium (strain ATCC 35070 / NCIMB 11131 / UNIQEM 75 / OB3b)</name>
    <dbReference type="NCBI Taxonomy" id="595536"/>
    <lineage>
        <taxon>Bacteria</taxon>
        <taxon>Pseudomonadati</taxon>
        <taxon>Pseudomonadota</taxon>
        <taxon>Alphaproteobacteria</taxon>
        <taxon>Hyphomicrobiales</taxon>
        <taxon>Methylocystaceae</taxon>
        <taxon>Methylosinus</taxon>
    </lineage>
</organism>
<dbReference type="RefSeq" id="WP_003611210.1">
    <property type="nucleotide sequence ID" value="NZ_ADVE02000001.1"/>
</dbReference>
<comment type="similarity">
    <text evidence="2">Belongs to the GSP K family.</text>
</comment>
<dbReference type="PANTHER" id="PTHR38831">
    <property type="entry name" value="TYPE II SECRETION SYSTEM PROTEIN K"/>
    <property type="match status" value="1"/>
</dbReference>
<keyword evidence="8 11" id="KW-1133">Transmembrane helix</keyword>
<dbReference type="EMBL" id="CP023737">
    <property type="protein sequence ID" value="ATQ66527.1"/>
    <property type="molecule type" value="Genomic_DNA"/>
</dbReference>
<evidence type="ECO:0000256" key="7">
    <source>
        <dbReference type="ARBA" id="ARBA00022927"/>
    </source>
</evidence>
<dbReference type="GO" id="GO:0009306">
    <property type="term" value="P:protein secretion"/>
    <property type="evidence" value="ECO:0007669"/>
    <property type="project" value="InterPro"/>
</dbReference>
<dbReference type="AlphaFoldDB" id="A0A2D2CUZ4"/>
<gene>
    <name evidence="13" type="ORF">CQW49_00420</name>
</gene>
<keyword evidence="5" id="KW-0997">Cell inner membrane</keyword>
<dbReference type="InterPro" id="IPR049031">
    <property type="entry name" value="T2SSK_SAM-like_1st"/>
</dbReference>
<keyword evidence="6 11" id="KW-0812">Transmembrane</keyword>
<comment type="subcellular location">
    <subcellularLocation>
        <location evidence="1">Cell inner membrane</location>
    </subcellularLocation>
</comment>
<dbReference type="InterPro" id="IPR038072">
    <property type="entry name" value="GspK_central_sf"/>
</dbReference>
<evidence type="ECO:0000256" key="8">
    <source>
        <dbReference type="ARBA" id="ARBA00022989"/>
    </source>
</evidence>
<evidence type="ECO:0000256" key="1">
    <source>
        <dbReference type="ARBA" id="ARBA00004533"/>
    </source>
</evidence>
<dbReference type="InterPro" id="IPR005628">
    <property type="entry name" value="GspK"/>
</dbReference>
<name>A0A2D2CUZ4_METT3</name>
<evidence type="ECO:0000259" key="12">
    <source>
        <dbReference type="Pfam" id="PF21687"/>
    </source>
</evidence>
<keyword evidence="4" id="KW-1003">Cell membrane</keyword>
<evidence type="ECO:0000256" key="10">
    <source>
        <dbReference type="SAM" id="MobiDB-lite"/>
    </source>
</evidence>
<keyword evidence="9 11" id="KW-0472">Membrane</keyword>
<evidence type="ECO:0000256" key="6">
    <source>
        <dbReference type="ARBA" id="ARBA00022692"/>
    </source>
</evidence>
<dbReference type="GO" id="GO:0005886">
    <property type="term" value="C:plasma membrane"/>
    <property type="evidence" value="ECO:0007669"/>
    <property type="project" value="UniProtKB-SubCell"/>
</dbReference>
<dbReference type="KEGG" id="mtw:CQW49_00420"/>
<evidence type="ECO:0000256" key="9">
    <source>
        <dbReference type="ARBA" id="ARBA00023136"/>
    </source>
</evidence>
<feature type="domain" description="T2SS protein K first SAM-like" evidence="12">
    <location>
        <begin position="110"/>
        <end position="197"/>
    </location>
</feature>
<feature type="transmembrane region" description="Helical" evidence="11">
    <location>
        <begin position="12"/>
        <end position="32"/>
    </location>
</feature>
<evidence type="ECO:0000256" key="4">
    <source>
        <dbReference type="ARBA" id="ARBA00022475"/>
    </source>
</evidence>
<keyword evidence="14" id="KW-1185">Reference proteome</keyword>